<dbReference type="InterPro" id="IPR013078">
    <property type="entry name" value="His_Pase_superF_clade-1"/>
</dbReference>
<dbReference type="CDD" id="cd07067">
    <property type="entry name" value="HP_PGM_like"/>
    <property type="match status" value="1"/>
</dbReference>
<dbReference type="eggNOG" id="COG0406">
    <property type="taxonomic scope" value="Bacteria"/>
</dbReference>
<dbReference type="Gene3D" id="3.40.50.1240">
    <property type="entry name" value="Phosphoglycerate mutase-like"/>
    <property type="match status" value="1"/>
</dbReference>
<dbReference type="PATRIC" id="fig|1423747.3.peg.363"/>
<dbReference type="GO" id="GO:0005737">
    <property type="term" value="C:cytoplasm"/>
    <property type="evidence" value="ECO:0007669"/>
    <property type="project" value="TreeGrafter"/>
</dbReference>
<feature type="binding site" evidence="2">
    <location>
        <begin position="10"/>
        <end position="17"/>
    </location>
    <ligand>
        <name>substrate</name>
    </ligand>
</feature>
<dbReference type="Pfam" id="PF00300">
    <property type="entry name" value="His_Phos_1"/>
    <property type="match status" value="1"/>
</dbReference>
<name>A0A0R1RWW4_9LACO</name>
<organism evidence="3 4">
    <name type="scientific">Latilactobacillus fuchuensis DSM 14340 = JCM 11249</name>
    <dbReference type="NCBI Taxonomy" id="1423747"/>
    <lineage>
        <taxon>Bacteria</taxon>
        <taxon>Bacillati</taxon>
        <taxon>Bacillota</taxon>
        <taxon>Bacilli</taxon>
        <taxon>Lactobacillales</taxon>
        <taxon>Lactobacillaceae</taxon>
        <taxon>Latilactobacillus</taxon>
    </lineage>
</organism>
<sequence length="221" mass="24364">MAMTTLYFVRHGKTEWNLEGRYQGAHGDSPLLPTSYTEIAELAAYLKTIQFTHLYTSPLKRAQVTSETLKKALKQPFPVTIVDDLHEFDLGQMEGMAFTDVFKQFPREIAAFREAPADYDPTTINGETFASVIQRTNAAVQTIVTAAQPADNILIVSHGAAMVAMIQALLKTPIADIRKDGGLTNSSVTTLETLDGGISYQLLDWNETCFLKRTLSASDTI</sequence>
<dbReference type="Proteomes" id="UP000051264">
    <property type="component" value="Unassembled WGS sequence"/>
</dbReference>
<evidence type="ECO:0008006" key="5">
    <source>
        <dbReference type="Google" id="ProtNLM"/>
    </source>
</evidence>
<evidence type="ECO:0000313" key="3">
    <source>
        <dbReference type="EMBL" id="KRL58485.1"/>
    </source>
</evidence>
<gene>
    <name evidence="3" type="ORF">FC69_GL000355</name>
</gene>
<comment type="caution">
    <text evidence="3">The sequence shown here is derived from an EMBL/GenBank/DDBJ whole genome shotgun (WGS) entry which is preliminary data.</text>
</comment>
<feature type="active site" description="Proton donor/acceptor" evidence="1">
    <location>
        <position position="87"/>
    </location>
</feature>
<dbReference type="SUPFAM" id="SSF53254">
    <property type="entry name" value="Phosphoglycerate mutase-like"/>
    <property type="match status" value="1"/>
</dbReference>
<evidence type="ECO:0000256" key="2">
    <source>
        <dbReference type="PIRSR" id="PIRSR613078-2"/>
    </source>
</evidence>
<protein>
    <recommendedName>
        <fullName evidence="5">Phosphoglycerate mutase</fullName>
    </recommendedName>
</protein>
<dbReference type="STRING" id="1423747.FC69_GL000355"/>
<reference evidence="3 4" key="1">
    <citation type="journal article" date="2015" name="Genome Announc.">
        <title>Expanding the biotechnology potential of lactobacilli through comparative genomics of 213 strains and associated genera.</title>
        <authorList>
            <person name="Sun Z."/>
            <person name="Harris H.M."/>
            <person name="McCann A."/>
            <person name="Guo C."/>
            <person name="Argimon S."/>
            <person name="Zhang W."/>
            <person name="Yang X."/>
            <person name="Jeffery I.B."/>
            <person name="Cooney J.C."/>
            <person name="Kagawa T.F."/>
            <person name="Liu W."/>
            <person name="Song Y."/>
            <person name="Salvetti E."/>
            <person name="Wrobel A."/>
            <person name="Rasinkangas P."/>
            <person name="Parkhill J."/>
            <person name="Rea M.C."/>
            <person name="O'Sullivan O."/>
            <person name="Ritari J."/>
            <person name="Douillard F.P."/>
            <person name="Paul Ross R."/>
            <person name="Yang R."/>
            <person name="Briner A.E."/>
            <person name="Felis G.E."/>
            <person name="de Vos W.M."/>
            <person name="Barrangou R."/>
            <person name="Klaenhammer T.R."/>
            <person name="Caufield P.W."/>
            <person name="Cui Y."/>
            <person name="Zhang H."/>
            <person name="O'Toole P.W."/>
        </authorList>
    </citation>
    <scope>NUCLEOTIDE SEQUENCE [LARGE SCALE GENOMIC DNA]</scope>
    <source>
        <strain evidence="3 4">DSM 14340</strain>
    </source>
</reference>
<dbReference type="SMART" id="SM00855">
    <property type="entry name" value="PGAM"/>
    <property type="match status" value="1"/>
</dbReference>
<accession>A0A0R1RWW4</accession>
<feature type="active site" description="Tele-phosphohistidine intermediate" evidence="1">
    <location>
        <position position="11"/>
    </location>
</feature>
<evidence type="ECO:0000313" key="4">
    <source>
        <dbReference type="Proteomes" id="UP000051264"/>
    </source>
</evidence>
<dbReference type="EMBL" id="AZEX01000070">
    <property type="protein sequence ID" value="KRL58485.1"/>
    <property type="molecule type" value="Genomic_DNA"/>
</dbReference>
<dbReference type="PANTHER" id="PTHR48100:SF1">
    <property type="entry name" value="HISTIDINE PHOSPHATASE FAMILY PROTEIN-RELATED"/>
    <property type="match status" value="1"/>
</dbReference>
<feature type="binding site" evidence="2">
    <location>
        <position position="61"/>
    </location>
    <ligand>
        <name>substrate</name>
    </ligand>
</feature>
<dbReference type="InterPro" id="IPR050275">
    <property type="entry name" value="PGM_Phosphatase"/>
</dbReference>
<proteinExistence type="predicted"/>
<dbReference type="AlphaFoldDB" id="A0A0R1RWW4"/>
<dbReference type="InterPro" id="IPR029033">
    <property type="entry name" value="His_PPase_superfam"/>
</dbReference>
<dbReference type="GO" id="GO:0016791">
    <property type="term" value="F:phosphatase activity"/>
    <property type="evidence" value="ECO:0007669"/>
    <property type="project" value="TreeGrafter"/>
</dbReference>
<dbReference type="PANTHER" id="PTHR48100">
    <property type="entry name" value="BROAD-SPECIFICITY PHOSPHATASE YOR283W-RELATED"/>
    <property type="match status" value="1"/>
</dbReference>
<evidence type="ECO:0000256" key="1">
    <source>
        <dbReference type="PIRSR" id="PIRSR613078-1"/>
    </source>
</evidence>